<feature type="compositionally biased region" description="Gly residues" evidence="1">
    <location>
        <begin position="426"/>
        <end position="439"/>
    </location>
</feature>
<evidence type="ECO:0000256" key="1">
    <source>
        <dbReference type="SAM" id="MobiDB-lite"/>
    </source>
</evidence>
<feature type="compositionally biased region" description="Polar residues" evidence="1">
    <location>
        <begin position="536"/>
        <end position="551"/>
    </location>
</feature>
<feature type="domain" description="Tail spike" evidence="2">
    <location>
        <begin position="109"/>
        <end position="349"/>
    </location>
</feature>
<evidence type="ECO:0000259" key="2">
    <source>
        <dbReference type="Pfam" id="PF06605"/>
    </source>
</evidence>
<dbReference type="InterPro" id="IPR007119">
    <property type="entry name" value="Phage_tail_spike_N"/>
</dbReference>
<organism evidence="3">
    <name type="scientific">Siphoviridae sp. cttWj13</name>
    <dbReference type="NCBI Taxonomy" id="2826494"/>
    <lineage>
        <taxon>Viruses</taxon>
        <taxon>Duplodnaviria</taxon>
        <taxon>Heunggongvirae</taxon>
        <taxon>Uroviricota</taxon>
        <taxon>Caudoviricetes</taxon>
    </lineage>
</organism>
<evidence type="ECO:0000313" key="3">
    <source>
        <dbReference type="EMBL" id="DAE23947.1"/>
    </source>
</evidence>
<protein>
    <submittedName>
        <fullName evidence="3">Tail protein</fullName>
    </submittedName>
</protein>
<proteinExistence type="predicted"/>
<reference evidence="3" key="1">
    <citation type="journal article" date="2021" name="Proc. Natl. Acad. Sci. U.S.A.">
        <title>A Catalog of Tens of Thousands of Viruses from Human Metagenomes Reveals Hidden Associations with Chronic Diseases.</title>
        <authorList>
            <person name="Tisza M.J."/>
            <person name="Buck C.B."/>
        </authorList>
    </citation>
    <scope>NUCLEOTIDE SEQUENCE</scope>
    <source>
        <strain evidence="3">CttWj13</strain>
    </source>
</reference>
<dbReference type="EMBL" id="BK015763">
    <property type="protein sequence ID" value="DAE23947.1"/>
    <property type="molecule type" value="Genomic_DNA"/>
</dbReference>
<dbReference type="InterPro" id="IPR010572">
    <property type="entry name" value="Tail_dom"/>
</dbReference>
<sequence length="715" mass="77117">MRYPKIYDLNLRCTGELRTAEISDLKLKDTPLSCVTVTVPTKDIGSFGYRQFVEIFDAAGKRIDLFRVTEIPKGVYGRAGTKKLKCDQVLCTLSDDITPTYMQIGGNGQPLESCIRQVLACQQTARWKLGRCDFVTLYEYSFASEGLLSALLKLIEPIPDALMTTDTTSYPWTLNVVRADDTDATELRYSRNMEEISEEVLDTDFATRLYPLGYGEGVNQLNIKSVNGGMAYIDSPTQALWGVVSKPYVDTTITDAATLLAQGRAALELCCNPHVSYGVTCKDISILTGEKMDAFYAGRMARIIYRDYGLTIRARVREIHYPKPITEPWNAKLTIANRSADVASVIAQLQRTSRIEQLYGQGSTTFYSGGIEQNADAETPAEGDIYIPDDMVHINAIMLKVTLSSFRADSKGAKGGGGTVTTTQASGGGTQTSEAGGGATLTVEKRTVSEVKMTGSPMQDGAVDAHTGFAKTSGGDNMSETDGASGSTGSGGGGNTGVSRNEGGAMTSTDEAGKHSHGSNNTHRHTFDGVSVGKTGHTSYNGAGSTTSTGAHSHGMGHWHSFDSHTHGLGGHRHGMIHRHEFSHYHEMNISLLVPSQTLNLPEHRHSVNIPAHAHDVTLPEHLHGIEYGIYSGPMTSAYTVEVDGKEVPGSAFENGVVDIAPYLSTDTDGRISRGTFHSFAVRPKPQSGNAQGLAHIRASWSAQVFISCQTGRQY</sequence>
<accession>A0A8S5QYL9</accession>
<dbReference type="Pfam" id="PF06605">
    <property type="entry name" value="Prophage_tail"/>
    <property type="match status" value="1"/>
</dbReference>
<name>A0A8S5QYL9_9CAUD</name>
<dbReference type="NCBIfam" id="TIGR01665">
    <property type="entry name" value="put_anti_recept"/>
    <property type="match status" value="1"/>
</dbReference>
<feature type="compositionally biased region" description="Gly residues" evidence="1">
    <location>
        <begin position="486"/>
        <end position="496"/>
    </location>
</feature>
<feature type="region of interest" description="Disordered" evidence="1">
    <location>
        <begin position="410"/>
        <end position="559"/>
    </location>
</feature>